<keyword evidence="2" id="KW-0813">Transport</keyword>
<dbReference type="SUPFAM" id="SSF53850">
    <property type="entry name" value="Periplasmic binding protein-like II"/>
    <property type="match status" value="1"/>
</dbReference>
<dbReference type="InterPro" id="IPR001188">
    <property type="entry name" value="Sperm_putr-bd"/>
</dbReference>
<organism evidence="6 7">
    <name type="scientific">Roseovarius aestuarii</name>
    <dbReference type="NCBI Taxonomy" id="475083"/>
    <lineage>
        <taxon>Bacteria</taxon>
        <taxon>Pseudomonadati</taxon>
        <taxon>Pseudomonadota</taxon>
        <taxon>Alphaproteobacteria</taxon>
        <taxon>Rhodobacterales</taxon>
        <taxon>Roseobacteraceae</taxon>
        <taxon>Roseovarius</taxon>
    </lineage>
</organism>
<reference evidence="6 7" key="1">
    <citation type="submission" date="2017-03" db="EMBL/GenBank/DDBJ databases">
        <authorList>
            <person name="Afonso C.L."/>
            <person name="Miller P.J."/>
            <person name="Scott M.A."/>
            <person name="Spackman E."/>
            <person name="Goraichik I."/>
            <person name="Dimitrov K.M."/>
            <person name="Suarez D.L."/>
            <person name="Swayne D.E."/>
        </authorList>
    </citation>
    <scope>NUCLEOTIDE SEQUENCE [LARGE SCALE GENOMIC DNA]</scope>
    <source>
        <strain evidence="6 7">CECT 7745</strain>
    </source>
</reference>
<dbReference type="GO" id="GO:0015846">
    <property type="term" value="P:polyamine transport"/>
    <property type="evidence" value="ECO:0007669"/>
    <property type="project" value="InterPro"/>
</dbReference>
<dbReference type="AlphaFoldDB" id="A0A1X7BL73"/>
<evidence type="ECO:0000256" key="4">
    <source>
        <dbReference type="ARBA" id="ARBA00022764"/>
    </source>
</evidence>
<dbReference type="Pfam" id="PF13416">
    <property type="entry name" value="SBP_bac_8"/>
    <property type="match status" value="1"/>
</dbReference>
<dbReference type="PANTHER" id="PTHR30222">
    <property type="entry name" value="SPERMIDINE/PUTRESCINE-BINDING PERIPLASMIC PROTEIN"/>
    <property type="match status" value="1"/>
</dbReference>
<protein>
    <submittedName>
        <fullName evidence="6">Putrescine-binding periplasmic protein</fullName>
    </submittedName>
</protein>
<dbReference type="PANTHER" id="PTHR30222:SF17">
    <property type="entry name" value="SPERMIDINE_PUTRESCINE-BINDING PERIPLASMIC PROTEIN"/>
    <property type="match status" value="1"/>
</dbReference>
<keyword evidence="3 5" id="KW-0732">Signal</keyword>
<proteinExistence type="predicted"/>
<dbReference type="GO" id="GO:0019808">
    <property type="term" value="F:polyamine binding"/>
    <property type="evidence" value="ECO:0007669"/>
    <property type="project" value="InterPro"/>
</dbReference>
<dbReference type="EMBL" id="FWXB01000001">
    <property type="protein sequence ID" value="SMC10393.1"/>
    <property type="molecule type" value="Genomic_DNA"/>
</dbReference>
<dbReference type="OrthoDB" id="9769319at2"/>
<keyword evidence="4" id="KW-0574">Periplasm</keyword>
<accession>A0A1X7BL73</accession>
<keyword evidence="7" id="KW-1185">Reference proteome</keyword>
<dbReference type="RefSeq" id="WP_085798366.1">
    <property type="nucleotide sequence ID" value="NZ_FWXB01000001.1"/>
</dbReference>
<evidence type="ECO:0000256" key="2">
    <source>
        <dbReference type="ARBA" id="ARBA00022448"/>
    </source>
</evidence>
<dbReference type="Proteomes" id="UP000193224">
    <property type="component" value="Unassembled WGS sequence"/>
</dbReference>
<dbReference type="InterPro" id="IPR006059">
    <property type="entry name" value="SBP"/>
</dbReference>
<sequence length="352" mass="38809">MKLTTIGALALSTALGAGTALADGAALTVFDWSGYEDQGFFGAYMEKHGTAPTYTFFGSQEEAFTKLQSGFEADLAHPCSDAVRKWVAADLLQPLDSSKLNNWNAMLAEIKDVDGIVIDGNVYMMPFEWGNTGLIYRTDKIADDQISLQLLADPAYQGKISIPDAASSAYALASLATGNAADYTKLNDEQFQQASDYLRSIHPNIRFYWSDAGQMDQAMASGELEMGWAWNQSELNLIWNETPAKMMRDVDKGIATWVCGYVHLKSSTTPVDQIYDHLNALSDAASGQYIIENWGYPHANAKAYEISDQDLITQYGFDDPKAFFEGSLFFDAVDPALEAKMLKEFERIKAGF</sequence>
<dbReference type="GO" id="GO:0042597">
    <property type="term" value="C:periplasmic space"/>
    <property type="evidence" value="ECO:0007669"/>
    <property type="project" value="UniProtKB-SubCell"/>
</dbReference>
<evidence type="ECO:0000256" key="1">
    <source>
        <dbReference type="ARBA" id="ARBA00004418"/>
    </source>
</evidence>
<gene>
    <name evidence="6" type="primary">potF_1</name>
    <name evidence="6" type="ORF">ROA7745_00200</name>
</gene>
<evidence type="ECO:0000313" key="7">
    <source>
        <dbReference type="Proteomes" id="UP000193224"/>
    </source>
</evidence>
<evidence type="ECO:0000256" key="5">
    <source>
        <dbReference type="SAM" id="SignalP"/>
    </source>
</evidence>
<name>A0A1X7BL73_9RHOB</name>
<dbReference type="PRINTS" id="PR00909">
    <property type="entry name" value="SPERMDNBNDNG"/>
</dbReference>
<evidence type="ECO:0000313" key="6">
    <source>
        <dbReference type="EMBL" id="SMC10393.1"/>
    </source>
</evidence>
<feature type="signal peptide" evidence="5">
    <location>
        <begin position="1"/>
        <end position="22"/>
    </location>
</feature>
<feature type="chain" id="PRO_5012078232" evidence="5">
    <location>
        <begin position="23"/>
        <end position="352"/>
    </location>
</feature>
<evidence type="ECO:0000256" key="3">
    <source>
        <dbReference type="ARBA" id="ARBA00022729"/>
    </source>
</evidence>
<comment type="subcellular location">
    <subcellularLocation>
        <location evidence="1">Periplasm</location>
    </subcellularLocation>
</comment>
<dbReference type="Gene3D" id="3.40.190.10">
    <property type="entry name" value="Periplasmic binding protein-like II"/>
    <property type="match status" value="2"/>
</dbReference>